<dbReference type="Proteomes" id="UP001363151">
    <property type="component" value="Unassembled WGS sequence"/>
</dbReference>
<reference evidence="9 10" key="1">
    <citation type="submission" date="2024-03" db="EMBL/GenBank/DDBJ databases">
        <title>Aureococcus anophagefferens CCMP1851 and Kratosvirus quantuckense: Draft genome of a second virus-susceptible host strain in the model system.</title>
        <authorList>
            <person name="Chase E."/>
            <person name="Truchon A.R."/>
            <person name="Schepens W."/>
            <person name="Wilhelm S.W."/>
        </authorList>
    </citation>
    <scope>NUCLEOTIDE SEQUENCE [LARGE SCALE GENOMIC DNA]</scope>
    <source>
        <strain evidence="9 10">CCMP1851</strain>
    </source>
</reference>
<keyword evidence="3 7" id="KW-0812">Transmembrane</keyword>
<comment type="similarity">
    <text evidence="2 6">Belongs to the CDC50/LEM3 family.</text>
</comment>
<name>A0ABR1FRD1_AURAN</name>
<evidence type="ECO:0000313" key="9">
    <source>
        <dbReference type="EMBL" id="KAK7236521.1"/>
    </source>
</evidence>
<evidence type="ECO:0000313" key="10">
    <source>
        <dbReference type="Proteomes" id="UP001363151"/>
    </source>
</evidence>
<dbReference type="PIRSF" id="PIRSF015840">
    <property type="entry name" value="DUF284_TM_euk"/>
    <property type="match status" value="1"/>
</dbReference>
<comment type="caution">
    <text evidence="9">The sequence shown here is derived from an EMBL/GenBank/DDBJ whole genome shotgun (WGS) entry which is preliminary data.</text>
</comment>
<gene>
    <name evidence="9" type="primary">TMEM30B</name>
    <name evidence="9" type="ORF">SO694_0024806</name>
</gene>
<keyword evidence="8" id="KW-0732">Signal</keyword>
<evidence type="ECO:0000256" key="5">
    <source>
        <dbReference type="ARBA" id="ARBA00023136"/>
    </source>
</evidence>
<accession>A0ABR1FRD1</accession>
<keyword evidence="5 6" id="KW-0472">Membrane</keyword>
<keyword evidence="10" id="KW-1185">Reference proteome</keyword>
<evidence type="ECO:0000256" key="1">
    <source>
        <dbReference type="ARBA" id="ARBA00004141"/>
    </source>
</evidence>
<evidence type="ECO:0000256" key="2">
    <source>
        <dbReference type="ARBA" id="ARBA00009457"/>
    </source>
</evidence>
<proteinExistence type="inferred from homology"/>
<dbReference type="Pfam" id="PF03381">
    <property type="entry name" value="CDC50"/>
    <property type="match status" value="1"/>
</dbReference>
<sequence>MAALFAMGAVSITIGLSIRSVQADQIFQQKEQYDGDGTPDRNAACKIKEANAGTECEISIAIKDKMESPVYVYYELENFYQNHQRYLASLDSDQLTGENLKKDDLSTCSPLKSNGSKTLNPCGVIANSLFNDVISLSDATELAHGISMRENHLAWKSDLNDKFKQPDGFEWTTTDADVAGCYKSVCPAVVCTESGLPEGCMGYVCEGGDFDSGHCDEGQAVLYYYRDHDEFQFLYETFPDIVSPIVGVKNEHFVVWMRLAGLAEFKKLYGRITDTLHDGWTLTFTVTNNFNVKSFNGKKYLVVSTVSPLGANVKALWMAFTYFGVAACLCALFFLAKAHVSPRKLGDTAYLRAG</sequence>
<dbReference type="PANTHER" id="PTHR10926:SF0">
    <property type="entry name" value="CDC50, ISOFORM A"/>
    <property type="match status" value="1"/>
</dbReference>
<dbReference type="EMBL" id="JBBJCI010000275">
    <property type="protein sequence ID" value="KAK7236521.1"/>
    <property type="molecule type" value="Genomic_DNA"/>
</dbReference>
<evidence type="ECO:0000256" key="3">
    <source>
        <dbReference type="ARBA" id="ARBA00022692"/>
    </source>
</evidence>
<evidence type="ECO:0000256" key="8">
    <source>
        <dbReference type="SAM" id="SignalP"/>
    </source>
</evidence>
<keyword evidence="4 7" id="KW-1133">Transmembrane helix</keyword>
<evidence type="ECO:0000256" key="4">
    <source>
        <dbReference type="ARBA" id="ARBA00022989"/>
    </source>
</evidence>
<feature type="signal peptide" evidence="8">
    <location>
        <begin position="1"/>
        <end position="23"/>
    </location>
</feature>
<dbReference type="InterPro" id="IPR005045">
    <property type="entry name" value="CDC50/LEM3_fam"/>
</dbReference>
<feature type="transmembrane region" description="Helical" evidence="7">
    <location>
        <begin position="315"/>
        <end position="336"/>
    </location>
</feature>
<evidence type="ECO:0000256" key="6">
    <source>
        <dbReference type="PIRNR" id="PIRNR015840"/>
    </source>
</evidence>
<protein>
    <submittedName>
        <fullName evidence="9">Aminophospholipid transmembrane transporter</fullName>
    </submittedName>
</protein>
<feature type="chain" id="PRO_5046699923" evidence="8">
    <location>
        <begin position="24"/>
        <end position="354"/>
    </location>
</feature>
<comment type="subcellular location">
    <subcellularLocation>
        <location evidence="1">Membrane</location>
        <topology evidence="1">Multi-pass membrane protein</topology>
    </subcellularLocation>
</comment>
<dbReference type="PANTHER" id="PTHR10926">
    <property type="entry name" value="CELL CYCLE CONTROL PROTEIN 50"/>
    <property type="match status" value="1"/>
</dbReference>
<evidence type="ECO:0000256" key="7">
    <source>
        <dbReference type="SAM" id="Phobius"/>
    </source>
</evidence>
<organism evidence="9 10">
    <name type="scientific">Aureococcus anophagefferens</name>
    <name type="common">Harmful bloom alga</name>
    <dbReference type="NCBI Taxonomy" id="44056"/>
    <lineage>
        <taxon>Eukaryota</taxon>
        <taxon>Sar</taxon>
        <taxon>Stramenopiles</taxon>
        <taxon>Ochrophyta</taxon>
        <taxon>Pelagophyceae</taxon>
        <taxon>Pelagomonadales</taxon>
        <taxon>Pelagomonadaceae</taxon>
        <taxon>Aureococcus</taxon>
    </lineage>
</organism>